<sequence length="102" mass="11870">MLCKQGNFIFILGLKKKLQACCRIHTFLEGWIVSIIDHLYWVAAMGRGDGDLVVSMWNSLLNVCNKHNGHEGPYQKCIHVPLEKRLWMKQNSKRPSKSYRKL</sequence>
<protein>
    <submittedName>
        <fullName evidence="1">Uncharacterized protein</fullName>
    </submittedName>
</protein>
<evidence type="ECO:0000313" key="2">
    <source>
        <dbReference type="Proteomes" id="UP001321473"/>
    </source>
</evidence>
<name>A0AAQ4E233_AMBAM</name>
<dbReference type="Proteomes" id="UP001321473">
    <property type="component" value="Unassembled WGS sequence"/>
</dbReference>
<dbReference type="EMBL" id="JARKHS020023471">
    <property type="protein sequence ID" value="KAK8768773.1"/>
    <property type="molecule type" value="Genomic_DNA"/>
</dbReference>
<keyword evidence="2" id="KW-1185">Reference proteome</keyword>
<proteinExistence type="predicted"/>
<evidence type="ECO:0000313" key="1">
    <source>
        <dbReference type="EMBL" id="KAK8768773.1"/>
    </source>
</evidence>
<accession>A0AAQ4E233</accession>
<reference evidence="1 2" key="1">
    <citation type="journal article" date="2023" name="Arcadia Sci">
        <title>De novo assembly of a long-read Amblyomma americanum tick genome.</title>
        <authorList>
            <person name="Chou S."/>
            <person name="Poskanzer K.E."/>
            <person name="Rollins M."/>
            <person name="Thuy-Boun P.S."/>
        </authorList>
    </citation>
    <scope>NUCLEOTIDE SEQUENCE [LARGE SCALE GENOMIC DNA]</scope>
    <source>
        <strain evidence="1">F_SG_1</strain>
        <tissue evidence="1">Salivary glands</tissue>
    </source>
</reference>
<gene>
    <name evidence="1" type="ORF">V5799_014762</name>
</gene>
<comment type="caution">
    <text evidence="1">The sequence shown here is derived from an EMBL/GenBank/DDBJ whole genome shotgun (WGS) entry which is preliminary data.</text>
</comment>
<organism evidence="1 2">
    <name type="scientific">Amblyomma americanum</name>
    <name type="common">Lone star tick</name>
    <dbReference type="NCBI Taxonomy" id="6943"/>
    <lineage>
        <taxon>Eukaryota</taxon>
        <taxon>Metazoa</taxon>
        <taxon>Ecdysozoa</taxon>
        <taxon>Arthropoda</taxon>
        <taxon>Chelicerata</taxon>
        <taxon>Arachnida</taxon>
        <taxon>Acari</taxon>
        <taxon>Parasitiformes</taxon>
        <taxon>Ixodida</taxon>
        <taxon>Ixodoidea</taxon>
        <taxon>Ixodidae</taxon>
        <taxon>Amblyomminae</taxon>
        <taxon>Amblyomma</taxon>
    </lineage>
</organism>
<dbReference type="AlphaFoldDB" id="A0AAQ4E233"/>